<organism evidence="1 2">
    <name type="scientific">Xenopus laevis</name>
    <name type="common">African clawed frog</name>
    <dbReference type="NCBI Taxonomy" id="8355"/>
    <lineage>
        <taxon>Eukaryota</taxon>
        <taxon>Metazoa</taxon>
        <taxon>Chordata</taxon>
        <taxon>Craniata</taxon>
        <taxon>Vertebrata</taxon>
        <taxon>Euteleostomi</taxon>
        <taxon>Amphibia</taxon>
        <taxon>Batrachia</taxon>
        <taxon>Anura</taxon>
        <taxon>Pipoidea</taxon>
        <taxon>Pipidae</taxon>
        <taxon>Xenopodinae</taxon>
        <taxon>Xenopus</taxon>
        <taxon>Xenopus</taxon>
    </lineage>
</organism>
<evidence type="ECO:0000313" key="1">
    <source>
        <dbReference type="EMBL" id="OCT64161.1"/>
    </source>
</evidence>
<accession>A0A974C0P6</accession>
<dbReference type="PANTHER" id="PTHR34718">
    <property type="entry name" value="PHD-TYPE DOMAIN-CONTAINING PROTEIN"/>
    <property type="match status" value="1"/>
</dbReference>
<gene>
    <name evidence="1" type="ORF">XELAEV_18045262mg</name>
</gene>
<reference evidence="2" key="1">
    <citation type="journal article" date="2016" name="Nature">
        <title>Genome evolution in the allotetraploid frog Xenopus laevis.</title>
        <authorList>
            <person name="Session A.M."/>
            <person name="Uno Y."/>
            <person name="Kwon T."/>
            <person name="Chapman J.A."/>
            <person name="Toyoda A."/>
            <person name="Takahashi S."/>
            <person name="Fukui A."/>
            <person name="Hikosaka A."/>
            <person name="Suzuki A."/>
            <person name="Kondo M."/>
            <person name="van Heeringen S.J."/>
            <person name="Quigley I."/>
            <person name="Heinz S."/>
            <person name="Ogino H."/>
            <person name="Ochi H."/>
            <person name="Hellsten U."/>
            <person name="Lyons J.B."/>
            <person name="Simakov O."/>
            <person name="Putnam N."/>
            <person name="Stites J."/>
            <person name="Kuroki Y."/>
            <person name="Tanaka T."/>
            <person name="Michiue T."/>
            <person name="Watanabe M."/>
            <person name="Bogdanovic O."/>
            <person name="Lister R."/>
            <person name="Georgiou G."/>
            <person name="Paranjpe S.S."/>
            <person name="van Kruijsbergen I."/>
            <person name="Shu S."/>
            <person name="Carlson J."/>
            <person name="Kinoshita T."/>
            <person name="Ohta Y."/>
            <person name="Mawaribuchi S."/>
            <person name="Jenkins J."/>
            <person name="Grimwood J."/>
            <person name="Schmutz J."/>
            <person name="Mitros T."/>
            <person name="Mozaffari S.V."/>
            <person name="Suzuki Y."/>
            <person name="Haramoto Y."/>
            <person name="Yamamoto T.S."/>
            <person name="Takagi C."/>
            <person name="Heald R."/>
            <person name="Miller K."/>
            <person name="Haudenschild C."/>
            <person name="Kitzman J."/>
            <person name="Nakayama T."/>
            <person name="Izutsu Y."/>
            <person name="Robert J."/>
            <person name="Fortriede J."/>
            <person name="Burns K."/>
            <person name="Lotay V."/>
            <person name="Karimi K."/>
            <person name="Yasuoka Y."/>
            <person name="Dichmann D.S."/>
            <person name="Flajnik M.F."/>
            <person name="Houston D.W."/>
            <person name="Shendure J."/>
            <person name="DuPasquier L."/>
            <person name="Vize P.D."/>
            <person name="Zorn A.M."/>
            <person name="Ito M."/>
            <person name="Marcotte E.M."/>
            <person name="Wallingford J.B."/>
            <person name="Ito Y."/>
            <person name="Asashima M."/>
            <person name="Ueno N."/>
            <person name="Matsuda Y."/>
            <person name="Veenstra G.J."/>
            <person name="Fujiyama A."/>
            <person name="Harland R.M."/>
            <person name="Taira M."/>
            <person name="Rokhsar D.S."/>
        </authorList>
    </citation>
    <scope>NUCLEOTIDE SEQUENCE [LARGE SCALE GENOMIC DNA]</scope>
    <source>
        <strain evidence="2">J</strain>
    </source>
</reference>
<dbReference type="AlphaFoldDB" id="A0A974C0P6"/>
<proteinExistence type="predicted"/>
<name>A0A974C0P6_XENLA</name>
<protein>
    <submittedName>
        <fullName evidence="1">Uncharacterized protein</fullName>
    </submittedName>
</protein>
<dbReference type="EMBL" id="CM004482">
    <property type="protein sequence ID" value="OCT64161.1"/>
    <property type="molecule type" value="Genomic_DNA"/>
</dbReference>
<sequence>MILLEVRGQPFPAGTGDWIPELNLTQQHKMSLRGTEFLDDKIIDAAHSLLKIQPSVQIHYNRVENQWLTSCFKNHHVQIADSAEIKHHYISLRKQINKCYSELVYDPEGTMEIIDVDEQANAYDDGIDNAFEFLCEGNPIYKYDQKKMRRHLIRCFNRRKFTAFPKKTDACVVDVEPKVNFTWLYRK</sequence>
<dbReference type="PANTHER" id="PTHR34718:SF2">
    <property type="entry name" value="PHD-TYPE DOMAIN-CONTAINING PROTEIN"/>
    <property type="match status" value="1"/>
</dbReference>
<dbReference type="Proteomes" id="UP000694892">
    <property type="component" value="Chromosome 9_10L"/>
</dbReference>
<evidence type="ECO:0000313" key="2">
    <source>
        <dbReference type="Proteomes" id="UP000694892"/>
    </source>
</evidence>